<dbReference type="Pfam" id="PF03641">
    <property type="entry name" value="Lysine_decarbox"/>
    <property type="match status" value="1"/>
</dbReference>
<organism evidence="3 4">
    <name type="scientific">Desulfosoma caldarium</name>
    <dbReference type="NCBI Taxonomy" id="610254"/>
    <lineage>
        <taxon>Bacteria</taxon>
        <taxon>Pseudomonadati</taxon>
        <taxon>Thermodesulfobacteriota</taxon>
        <taxon>Syntrophobacteria</taxon>
        <taxon>Syntrophobacterales</taxon>
        <taxon>Syntrophobacteraceae</taxon>
        <taxon>Desulfosoma</taxon>
    </lineage>
</organism>
<dbReference type="InterPro" id="IPR005269">
    <property type="entry name" value="LOG"/>
</dbReference>
<dbReference type="GO" id="GO:0008714">
    <property type="term" value="F:AMP nucleosidase activity"/>
    <property type="evidence" value="ECO:0007669"/>
    <property type="project" value="UniProtKB-EC"/>
</dbReference>
<comment type="catalytic activity">
    <reaction evidence="1">
        <text>AMP + H2O = D-ribose 5-phosphate + adenine</text>
        <dbReference type="Rhea" id="RHEA:20129"/>
        <dbReference type="ChEBI" id="CHEBI:15377"/>
        <dbReference type="ChEBI" id="CHEBI:16708"/>
        <dbReference type="ChEBI" id="CHEBI:78346"/>
        <dbReference type="ChEBI" id="CHEBI:456215"/>
        <dbReference type="EC" id="3.2.2.4"/>
    </reaction>
</comment>
<dbReference type="InterPro" id="IPR052341">
    <property type="entry name" value="LOG_family_nucleotidases"/>
</dbReference>
<dbReference type="EMBL" id="RJVA01000012">
    <property type="protein sequence ID" value="ROQ92135.1"/>
    <property type="molecule type" value="Genomic_DNA"/>
</dbReference>
<dbReference type="Proteomes" id="UP000276223">
    <property type="component" value="Unassembled WGS sequence"/>
</dbReference>
<evidence type="ECO:0000313" key="4">
    <source>
        <dbReference type="Proteomes" id="UP000276223"/>
    </source>
</evidence>
<reference evidence="3 4" key="1">
    <citation type="submission" date="2018-11" db="EMBL/GenBank/DDBJ databases">
        <title>Genomic Encyclopedia of Type Strains, Phase IV (KMG-IV): sequencing the most valuable type-strain genomes for metagenomic binning, comparative biology and taxonomic classification.</title>
        <authorList>
            <person name="Goeker M."/>
        </authorList>
    </citation>
    <scope>NUCLEOTIDE SEQUENCE [LARGE SCALE GENOMIC DNA]</scope>
    <source>
        <strain evidence="3 4">DSM 22027</strain>
    </source>
</reference>
<accession>A0A3N1ULN7</accession>
<keyword evidence="2" id="KW-0378">Hydrolase</keyword>
<comment type="similarity">
    <text evidence="2">Belongs to the LOG family.</text>
</comment>
<comment type="caution">
    <text evidence="3">The sequence shown here is derived from an EMBL/GenBank/DDBJ whole genome shotgun (WGS) entry which is preliminary data.</text>
</comment>
<protein>
    <recommendedName>
        <fullName evidence="2">Cytokinin riboside 5'-monophosphate phosphoribohydrolase</fullName>
        <ecNumber evidence="2">3.2.2.n1</ecNumber>
    </recommendedName>
</protein>
<evidence type="ECO:0000256" key="1">
    <source>
        <dbReference type="ARBA" id="ARBA00000274"/>
    </source>
</evidence>
<sequence length="217" mass="24388">MKERQYIIDAMTIQDSWRLFKILAEFVEGFEVLMDIYPAVSIFGSARVRPGDATYELTVEIAKKLAQNGFNIITGGGPGVMEAGNKGAKEGGARSVGLNIALPMEQESNPYADVKIHFKYFFVRKVMFVKYAQAYVAMPGGFGTLDEVFEALTLMQTRRIKPFPIILVGSDYWSPLIHWMRHTLLPQGLISEEDPDLIMMADDADQVVKIIKKYVIV</sequence>
<dbReference type="Gene3D" id="3.40.50.450">
    <property type="match status" value="1"/>
</dbReference>
<gene>
    <name evidence="3" type="ORF">EDC27_1818</name>
</gene>
<dbReference type="PANTHER" id="PTHR43393:SF3">
    <property type="entry name" value="LYSINE DECARBOXYLASE-LIKE PROTEIN"/>
    <property type="match status" value="1"/>
</dbReference>
<proteinExistence type="inferred from homology"/>
<evidence type="ECO:0000313" key="3">
    <source>
        <dbReference type="EMBL" id="ROQ92135.1"/>
    </source>
</evidence>
<dbReference type="AlphaFoldDB" id="A0A3N1ULN7"/>
<dbReference type="NCBIfam" id="TIGR00730">
    <property type="entry name" value="Rossman fold protein, TIGR00730 family"/>
    <property type="match status" value="1"/>
</dbReference>
<dbReference type="GO" id="GO:0005829">
    <property type="term" value="C:cytosol"/>
    <property type="evidence" value="ECO:0007669"/>
    <property type="project" value="TreeGrafter"/>
</dbReference>
<name>A0A3N1ULN7_9BACT</name>
<dbReference type="InterPro" id="IPR031100">
    <property type="entry name" value="LOG_fam"/>
</dbReference>
<dbReference type="EC" id="3.2.2.n1" evidence="2"/>
<dbReference type="RefSeq" id="WP_123290299.1">
    <property type="nucleotide sequence ID" value="NZ_RJVA01000012.1"/>
</dbReference>
<dbReference type="OrthoDB" id="9801098at2"/>
<dbReference type="GO" id="GO:0009691">
    <property type="term" value="P:cytokinin biosynthetic process"/>
    <property type="evidence" value="ECO:0007669"/>
    <property type="project" value="UniProtKB-UniRule"/>
</dbReference>
<keyword evidence="4" id="KW-1185">Reference proteome</keyword>
<keyword evidence="2" id="KW-0203">Cytokinin biosynthesis</keyword>
<dbReference type="PANTHER" id="PTHR43393">
    <property type="entry name" value="CYTOKININ RIBOSIDE 5'-MONOPHOSPHATE PHOSPHORIBOHYDROLASE"/>
    <property type="match status" value="1"/>
</dbReference>
<evidence type="ECO:0000256" key="2">
    <source>
        <dbReference type="RuleBase" id="RU363015"/>
    </source>
</evidence>
<dbReference type="SUPFAM" id="SSF102405">
    <property type="entry name" value="MCP/YpsA-like"/>
    <property type="match status" value="1"/>
</dbReference>